<sequence length="135" mass="15368">MKNKVFSLLMVMVLSFGVLFPSHEAKAVDVRPGPDSHIVSPKKCSVYSNKNLITVKSAIVDVASSKFKIKKQLVIQMVDKLLLSSTKKNYVCVWTYKAYNDKGYKGWYLYGTIVNYTDGTYKTPKKVQTYQIKKL</sequence>
<dbReference type="AlphaFoldDB" id="A0A1W7AC77"/>
<reference evidence="2 3" key="1">
    <citation type="journal article" date="2017" name="Int. J. Syst. Evol. Microbiol.">
        <title>Macrococcus canis sp. nov., a skin bacterium associated with infections in dogs.</title>
        <authorList>
            <person name="Gobeli Brawand S."/>
            <person name="Cotting K."/>
            <person name="Gomez-Sanz E."/>
            <person name="Collaud A."/>
            <person name="Thomann A."/>
            <person name="Brodard I."/>
            <person name="Rodriguez-Campos S."/>
            <person name="Strauss C."/>
            <person name="Perreten V."/>
        </authorList>
    </citation>
    <scope>NUCLEOTIDE SEQUENCE [LARGE SCALE GENOMIC DNA]</scope>
    <source>
        <strain evidence="2 3">KM45013</strain>
    </source>
</reference>
<evidence type="ECO:0000313" key="3">
    <source>
        <dbReference type="Proteomes" id="UP000194154"/>
    </source>
</evidence>
<dbReference type="EMBL" id="CP021059">
    <property type="protein sequence ID" value="ARQ07026.1"/>
    <property type="molecule type" value="Genomic_DNA"/>
</dbReference>
<evidence type="ECO:0008006" key="4">
    <source>
        <dbReference type="Google" id="ProtNLM"/>
    </source>
</evidence>
<organism evidence="2 3">
    <name type="scientific">Macrococcoides canis</name>
    <dbReference type="NCBI Taxonomy" id="1855823"/>
    <lineage>
        <taxon>Bacteria</taxon>
        <taxon>Bacillati</taxon>
        <taxon>Bacillota</taxon>
        <taxon>Bacilli</taxon>
        <taxon>Bacillales</taxon>
        <taxon>Staphylococcaceae</taxon>
        <taxon>Macrococcoides</taxon>
    </lineage>
</organism>
<dbReference type="Proteomes" id="UP000194154">
    <property type="component" value="Chromosome"/>
</dbReference>
<evidence type="ECO:0000313" key="2">
    <source>
        <dbReference type="EMBL" id="ARQ07026.1"/>
    </source>
</evidence>
<gene>
    <name evidence="2" type="ORF">MCCS_13850</name>
</gene>
<feature type="chain" id="PRO_5012687312" description="SH3 domain-containing protein" evidence="1">
    <location>
        <begin position="28"/>
        <end position="135"/>
    </location>
</feature>
<accession>A0A1W7AC77</accession>
<dbReference type="RefSeq" id="WP_086042657.1">
    <property type="nucleotide sequence ID" value="NZ_CBCRZA010000002.1"/>
</dbReference>
<feature type="signal peptide" evidence="1">
    <location>
        <begin position="1"/>
        <end position="27"/>
    </location>
</feature>
<dbReference type="GeneID" id="35295505"/>
<dbReference type="KEGG" id="mcak:MCCS_13850"/>
<keyword evidence="3" id="KW-1185">Reference proteome</keyword>
<protein>
    <recommendedName>
        <fullName evidence="4">SH3 domain-containing protein</fullName>
    </recommendedName>
</protein>
<keyword evidence="1" id="KW-0732">Signal</keyword>
<proteinExistence type="predicted"/>
<evidence type="ECO:0000256" key="1">
    <source>
        <dbReference type="SAM" id="SignalP"/>
    </source>
</evidence>
<dbReference type="STRING" id="1855823.MCCS_13850"/>
<name>A0A1W7AC77_9STAP</name>